<dbReference type="FunFam" id="1.10.510.10:FF:000392">
    <property type="entry name" value="Pim proto-oncogene, serine/threonine kinase,-related 152"/>
    <property type="match status" value="1"/>
</dbReference>
<reference evidence="16 17" key="1">
    <citation type="submission" date="2021-06" db="EMBL/GenBank/DDBJ databases">
        <title>Chromosome-level genome assembly of the red-tail catfish (Hemibagrus wyckioides).</title>
        <authorList>
            <person name="Shao F."/>
        </authorList>
    </citation>
    <scope>NUCLEOTIDE SEQUENCE [LARGE SCALE GENOMIC DNA]</scope>
    <source>
        <strain evidence="16">EC202008001</strain>
        <tissue evidence="16">Blood</tissue>
    </source>
</reference>
<keyword evidence="17" id="KW-1185">Reference proteome</keyword>
<organism evidence="16 17">
    <name type="scientific">Hemibagrus wyckioides</name>
    <dbReference type="NCBI Taxonomy" id="337641"/>
    <lineage>
        <taxon>Eukaryota</taxon>
        <taxon>Metazoa</taxon>
        <taxon>Chordata</taxon>
        <taxon>Craniata</taxon>
        <taxon>Vertebrata</taxon>
        <taxon>Euteleostomi</taxon>
        <taxon>Actinopterygii</taxon>
        <taxon>Neopterygii</taxon>
        <taxon>Teleostei</taxon>
        <taxon>Ostariophysi</taxon>
        <taxon>Siluriformes</taxon>
        <taxon>Bagridae</taxon>
        <taxon>Hemibagrus</taxon>
    </lineage>
</organism>
<dbReference type="GO" id="GO:0005783">
    <property type="term" value="C:endoplasmic reticulum"/>
    <property type="evidence" value="ECO:0007669"/>
    <property type="project" value="UniProtKB-SubCell"/>
</dbReference>
<keyword evidence="9" id="KW-0256">Endoplasmic reticulum</keyword>
<dbReference type="SUPFAM" id="SSF56112">
    <property type="entry name" value="Protein kinase-like (PK-like)"/>
    <property type="match status" value="1"/>
</dbReference>
<keyword evidence="10" id="KW-0067">ATP-binding</keyword>
<feature type="region of interest" description="Disordered" evidence="14">
    <location>
        <begin position="1"/>
        <end position="24"/>
    </location>
</feature>
<dbReference type="Gene3D" id="1.25.40.1030">
    <property type="match status" value="1"/>
</dbReference>
<evidence type="ECO:0000256" key="14">
    <source>
        <dbReference type="SAM" id="MobiDB-lite"/>
    </source>
</evidence>
<dbReference type="GO" id="GO:0043066">
    <property type="term" value="P:negative regulation of apoptotic process"/>
    <property type="evidence" value="ECO:0007669"/>
    <property type="project" value="TreeGrafter"/>
</dbReference>
<evidence type="ECO:0000256" key="13">
    <source>
        <dbReference type="ARBA" id="ARBA00048679"/>
    </source>
</evidence>
<evidence type="ECO:0000256" key="7">
    <source>
        <dbReference type="ARBA" id="ARBA00022741"/>
    </source>
</evidence>
<comment type="subcellular location">
    <subcellularLocation>
        <location evidence="1">Endoplasmic reticulum</location>
    </subcellularLocation>
</comment>
<dbReference type="Pfam" id="PF12931">
    <property type="entry name" value="TPR_Sec16"/>
    <property type="match status" value="1"/>
</dbReference>
<evidence type="ECO:0000256" key="5">
    <source>
        <dbReference type="ARBA" id="ARBA00022527"/>
    </source>
</evidence>
<protein>
    <recommendedName>
        <fullName evidence="3">non-specific serine/threonine protein kinase</fullName>
        <ecNumber evidence="3">2.7.11.1</ecNumber>
    </recommendedName>
</protein>
<dbReference type="PANTHER" id="PTHR22984">
    <property type="entry name" value="SERINE/THREONINE-PROTEIN KINASE PIM"/>
    <property type="match status" value="1"/>
</dbReference>
<dbReference type="GO" id="GO:0005524">
    <property type="term" value="F:ATP binding"/>
    <property type="evidence" value="ECO:0007669"/>
    <property type="project" value="UniProtKB-KW"/>
</dbReference>
<dbReference type="InterPro" id="IPR008271">
    <property type="entry name" value="Ser/Thr_kinase_AS"/>
</dbReference>
<comment type="caution">
    <text evidence="16">The sequence shown here is derived from an EMBL/GenBank/DDBJ whole genome shotgun (WGS) entry which is preliminary data.</text>
</comment>
<evidence type="ECO:0000256" key="4">
    <source>
        <dbReference type="ARBA" id="ARBA00022448"/>
    </source>
</evidence>
<dbReference type="InterPro" id="IPR024298">
    <property type="entry name" value="Sec16_Sec23-bd"/>
</dbReference>
<dbReference type="Proteomes" id="UP000824219">
    <property type="component" value="Linkage Group LG06"/>
</dbReference>
<dbReference type="Gene3D" id="1.10.510.10">
    <property type="entry name" value="Transferase(Phosphotransferase) domain 1"/>
    <property type="match status" value="1"/>
</dbReference>
<dbReference type="PROSITE" id="PS50011">
    <property type="entry name" value="PROTEIN_KINASE_DOM"/>
    <property type="match status" value="1"/>
</dbReference>
<dbReference type="Pfam" id="PF00069">
    <property type="entry name" value="Pkinase"/>
    <property type="match status" value="1"/>
</dbReference>
<evidence type="ECO:0000256" key="9">
    <source>
        <dbReference type="ARBA" id="ARBA00022824"/>
    </source>
</evidence>
<evidence type="ECO:0000313" key="17">
    <source>
        <dbReference type="Proteomes" id="UP000824219"/>
    </source>
</evidence>
<keyword evidence="8" id="KW-0418">Kinase</keyword>
<dbReference type="EMBL" id="JAHKSW010000006">
    <property type="protein sequence ID" value="KAG7330917.1"/>
    <property type="molecule type" value="Genomic_DNA"/>
</dbReference>
<keyword evidence="7" id="KW-0547">Nucleotide-binding</keyword>
<comment type="catalytic activity">
    <reaction evidence="13">
        <text>L-seryl-[protein] + ATP = O-phospho-L-seryl-[protein] + ADP + H(+)</text>
        <dbReference type="Rhea" id="RHEA:17989"/>
        <dbReference type="Rhea" id="RHEA-COMP:9863"/>
        <dbReference type="Rhea" id="RHEA-COMP:11604"/>
        <dbReference type="ChEBI" id="CHEBI:15378"/>
        <dbReference type="ChEBI" id="CHEBI:29999"/>
        <dbReference type="ChEBI" id="CHEBI:30616"/>
        <dbReference type="ChEBI" id="CHEBI:83421"/>
        <dbReference type="ChEBI" id="CHEBI:456216"/>
        <dbReference type="EC" id="2.7.11.1"/>
    </reaction>
</comment>
<keyword evidence="11" id="KW-0931">ER-Golgi transport</keyword>
<dbReference type="InterPro" id="IPR000719">
    <property type="entry name" value="Prot_kinase_dom"/>
</dbReference>
<keyword evidence="4" id="KW-0813">Transport</keyword>
<evidence type="ECO:0000256" key="2">
    <source>
        <dbReference type="ARBA" id="ARBA00005505"/>
    </source>
</evidence>
<evidence type="ECO:0000259" key="15">
    <source>
        <dbReference type="PROSITE" id="PS50011"/>
    </source>
</evidence>
<dbReference type="InterPro" id="IPR011009">
    <property type="entry name" value="Kinase-like_dom_sf"/>
</dbReference>
<dbReference type="PROSITE" id="PS00108">
    <property type="entry name" value="PROTEIN_KINASE_ST"/>
    <property type="match status" value="1"/>
</dbReference>
<keyword evidence="5" id="KW-0723">Serine/threonine-protein kinase</keyword>
<comment type="catalytic activity">
    <reaction evidence="12">
        <text>L-threonyl-[protein] + ATP = O-phospho-L-threonyl-[protein] + ADP + H(+)</text>
        <dbReference type="Rhea" id="RHEA:46608"/>
        <dbReference type="Rhea" id="RHEA-COMP:11060"/>
        <dbReference type="Rhea" id="RHEA-COMP:11605"/>
        <dbReference type="ChEBI" id="CHEBI:15378"/>
        <dbReference type="ChEBI" id="CHEBI:30013"/>
        <dbReference type="ChEBI" id="CHEBI:30616"/>
        <dbReference type="ChEBI" id="CHEBI:61977"/>
        <dbReference type="ChEBI" id="CHEBI:456216"/>
        <dbReference type="EC" id="2.7.11.1"/>
    </reaction>
</comment>
<evidence type="ECO:0000256" key="12">
    <source>
        <dbReference type="ARBA" id="ARBA00047899"/>
    </source>
</evidence>
<name>A0A9D3P1Q3_9TELE</name>
<evidence type="ECO:0000256" key="3">
    <source>
        <dbReference type="ARBA" id="ARBA00012513"/>
    </source>
</evidence>
<dbReference type="SMART" id="SM00220">
    <property type="entry name" value="S_TKc"/>
    <property type="match status" value="1"/>
</dbReference>
<comment type="similarity">
    <text evidence="2">Belongs to the protein kinase superfamily. CAMK Ser/Thr protein kinase family. PIM subfamily.</text>
</comment>
<dbReference type="Gene3D" id="3.30.200.20">
    <property type="entry name" value="Phosphorylase Kinase, domain 1"/>
    <property type="match status" value="1"/>
</dbReference>
<accession>A0A9D3P1Q3</accession>
<gene>
    <name evidence="16" type="ORF">KOW79_004886</name>
</gene>
<dbReference type="InterPro" id="IPR051138">
    <property type="entry name" value="PIM_Ser/Thr_kinase"/>
</dbReference>
<dbReference type="GO" id="GO:0004674">
    <property type="term" value="F:protein serine/threonine kinase activity"/>
    <property type="evidence" value="ECO:0007669"/>
    <property type="project" value="UniProtKB-KW"/>
</dbReference>
<proteinExistence type="inferred from homology"/>
<dbReference type="EC" id="2.7.11.1" evidence="3"/>
<keyword evidence="6" id="KW-0808">Transferase</keyword>
<evidence type="ECO:0000256" key="6">
    <source>
        <dbReference type="ARBA" id="ARBA00022679"/>
    </source>
</evidence>
<dbReference type="OrthoDB" id="9984829at2759"/>
<dbReference type="GO" id="GO:0016192">
    <property type="term" value="P:vesicle-mediated transport"/>
    <property type="evidence" value="ECO:0007669"/>
    <property type="project" value="UniProtKB-KW"/>
</dbReference>
<evidence type="ECO:0000313" key="16">
    <source>
        <dbReference type="EMBL" id="KAG7330917.1"/>
    </source>
</evidence>
<evidence type="ECO:0000256" key="10">
    <source>
        <dbReference type="ARBA" id="ARBA00022840"/>
    </source>
</evidence>
<evidence type="ECO:0000256" key="11">
    <source>
        <dbReference type="ARBA" id="ARBA00022892"/>
    </source>
</evidence>
<evidence type="ECO:0000256" key="8">
    <source>
        <dbReference type="ARBA" id="ARBA00022777"/>
    </source>
</evidence>
<dbReference type="PANTHER" id="PTHR22984:SF11">
    <property type="entry name" value="AURORA KINASE-RELATED"/>
    <property type="match status" value="1"/>
</dbReference>
<dbReference type="AlphaFoldDB" id="A0A9D3P1Q3"/>
<sequence length="587" mass="66987">MPHPDRGPHAHPSRQGNAGVHQTDDDYLSDRDSVIIPGPLMSNNMQMEDLVDFILRKSQECLEHVEQPEQKESYFFWKIMELLCKKKGNVLLPEVAVILFKGYGLLRQKLGVKNQDGWCLPLAQLLCSNEPKYEHLKAVVNMGQKLDSEGLTYAAHICYVIALEELKTCHRPSFELIGCDRLPVSQPAMRDAIERTEVYEYVCSLTSGLAQPNFQIYKCYHASSLAEYGLFNQALDYCETIARAIATFPCKITKATLEQTIALSERLHKRKRNEPEWLLKLRQLHRANVFKLEECGLMTGEMLALQFPLGENRITSEEEFDSRYTLENLLGEVGFGSVRVGVRKADGKQVAIKHVGKSRYDEFITIPGETQSVPLEVALMKMVSKPFGCENVLELIEWFEMADYYILVLEQPSPCMDLHEFCKLHKGRLSEPLARQIMHQVVQAARHCCDCGVLHGDIKAENLLINTDTLDVKLKDFGCGDLLKDTPYTKYAGTWAFCPPEWICEGQYLGRPATVWSLGVLLYNLVCRDLPFHKEDNVSRNTHLAPSLSGECSDLIWWCLEQDPHSRPTFEEILSHKWFMGLQNIRE</sequence>
<dbReference type="GO" id="GO:0007346">
    <property type="term" value="P:regulation of mitotic cell cycle"/>
    <property type="evidence" value="ECO:0007669"/>
    <property type="project" value="TreeGrafter"/>
</dbReference>
<evidence type="ECO:0000256" key="1">
    <source>
        <dbReference type="ARBA" id="ARBA00004240"/>
    </source>
</evidence>
<feature type="domain" description="Protein kinase" evidence="15">
    <location>
        <begin position="324"/>
        <end position="579"/>
    </location>
</feature>